<keyword evidence="1" id="KW-0472">Membrane</keyword>
<dbReference type="EMBL" id="PJQM01003157">
    <property type="protein sequence ID" value="RCH90441.1"/>
    <property type="molecule type" value="Genomic_DNA"/>
</dbReference>
<feature type="transmembrane region" description="Helical" evidence="1">
    <location>
        <begin position="20"/>
        <end position="42"/>
    </location>
</feature>
<evidence type="ECO:0000313" key="2">
    <source>
        <dbReference type="EMBL" id="RCH90441.1"/>
    </source>
</evidence>
<comment type="caution">
    <text evidence="2">The sequence shown here is derived from an EMBL/GenBank/DDBJ whole genome shotgun (WGS) entry which is preliminary data.</text>
</comment>
<accession>A0A367JL68</accession>
<keyword evidence="3" id="KW-1185">Reference proteome</keyword>
<dbReference type="AlphaFoldDB" id="A0A367JL68"/>
<sequence length="63" mass="6899">ALQSVGAAAAFGIDASPIYLRWECLVCWILVFISFPLVFLVVNQITETNIVTDTAKDTEDVPI</sequence>
<feature type="non-terminal residue" evidence="2">
    <location>
        <position position="1"/>
    </location>
</feature>
<organism evidence="2 3">
    <name type="scientific">Rhizopus stolonifer</name>
    <name type="common">Rhizopus nigricans</name>
    <dbReference type="NCBI Taxonomy" id="4846"/>
    <lineage>
        <taxon>Eukaryota</taxon>
        <taxon>Fungi</taxon>
        <taxon>Fungi incertae sedis</taxon>
        <taxon>Mucoromycota</taxon>
        <taxon>Mucoromycotina</taxon>
        <taxon>Mucoromycetes</taxon>
        <taxon>Mucorales</taxon>
        <taxon>Mucorineae</taxon>
        <taxon>Rhizopodaceae</taxon>
        <taxon>Rhizopus</taxon>
    </lineage>
</organism>
<keyword evidence="1" id="KW-0812">Transmembrane</keyword>
<gene>
    <name evidence="2" type="ORF">CU098_011010</name>
</gene>
<dbReference type="STRING" id="4846.A0A367JL68"/>
<keyword evidence="1" id="KW-1133">Transmembrane helix</keyword>
<protein>
    <submittedName>
        <fullName evidence="2">Uncharacterized protein</fullName>
    </submittedName>
</protein>
<evidence type="ECO:0000256" key="1">
    <source>
        <dbReference type="SAM" id="Phobius"/>
    </source>
</evidence>
<dbReference type="Proteomes" id="UP000253551">
    <property type="component" value="Unassembled WGS sequence"/>
</dbReference>
<name>A0A367JL68_RHIST</name>
<proteinExistence type="predicted"/>
<reference evidence="2 3" key="1">
    <citation type="journal article" date="2018" name="G3 (Bethesda)">
        <title>Phylogenetic and Phylogenomic Definition of Rhizopus Species.</title>
        <authorList>
            <person name="Gryganskyi A.P."/>
            <person name="Golan J."/>
            <person name="Dolatabadi S."/>
            <person name="Mondo S."/>
            <person name="Robb S."/>
            <person name="Idnurm A."/>
            <person name="Muszewska A."/>
            <person name="Steczkiewicz K."/>
            <person name="Masonjones S."/>
            <person name="Liao H.L."/>
            <person name="Gajdeczka M.T."/>
            <person name="Anike F."/>
            <person name="Vuek A."/>
            <person name="Anishchenko I.M."/>
            <person name="Voigt K."/>
            <person name="de Hoog G.S."/>
            <person name="Smith M.E."/>
            <person name="Heitman J."/>
            <person name="Vilgalys R."/>
            <person name="Stajich J.E."/>
        </authorList>
    </citation>
    <scope>NUCLEOTIDE SEQUENCE [LARGE SCALE GENOMIC DNA]</scope>
    <source>
        <strain evidence="2 3">LSU 92-RS-03</strain>
    </source>
</reference>
<dbReference type="OrthoDB" id="196103at2759"/>
<evidence type="ECO:0000313" key="3">
    <source>
        <dbReference type="Proteomes" id="UP000253551"/>
    </source>
</evidence>